<dbReference type="SUPFAM" id="SSF53300">
    <property type="entry name" value="vWA-like"/>
    <property type="match status" value="1"/>
</dbReference>
<keyword evidence="2" id="KW-0732">Signal</keyword>
<dbReference type="SMART" id="SM00327">
    <property type="entry name" value="VWA"/>
    <property type="match status" value="1"/>
</dbReference>
<keyword evidence="1" id="KW-0472">Membrane</keyword>
<evidence type="ECO:0000256" key="2">
    <source>
        <dbReference type="SAM" id="SignalP"/>
    </source>
</evidence>
<evidence type="ECO:0000259" key="3">
    <source>
        <dbReference type="PROSITE" id="PS50234"/>
    </source>
</evidence>
<dbReference type="PANTHER" id="PTHR10579">
    <property type="entry name" value="CALCIUM-ACTIVATED CHLORIDE CHANNEL REGULATOR"/>
    <property type="match status" value="1"/>
</dbReference>
<dbReference type="InterPro" id="IPR051266">
    <property type="entry name" value="CLCR"/>
</dbReference>
<name>A0AAD9N6Y4_RIDPI</name>
<feature type="transmembrane region" description="Helical" evidence="1">
    <location>
        <begin position="919"/>
        <end position="941"/>
    </location>
</feature>
<dbReference type="Pfam" id="PF08434">
    <property type="entry name" value="CLCA"/>
    <property type="match status" value="2"/>
</dbReference>
<dbReference type="PROSITE" id="PS50234">
    <property type="entry name" value="VWFA"/>
    <property type="match status" value="1"/>
</dbReference>
<dbReference type="InterPro" id="IPR002035">
    <property type="entry name" value="VWF_A"/>
</dbReference>
<protein>
    <recommendedName>
        <fullName evidence="3">VWFA domain-containing protein</fullName>
    </recommendedName>
</protein>
<sequence>MSGAVFLSVVLALLMATHSSLAGSRRANIRLVNNGYEGILVAIGESVPFSKSNIVIDHIKQYFQDASNVLFRATNNRVYFRNITILVPKSWGDSHKYEAATTEKFSTANIVIDDPARDILSTRTYADCGQPGEFMHIPAGYILANHSQIITMFGQPGMCLCLACVGIYSACLCIRLFCIIAGRIIVHEWGHLRWGLPDEYPIAGRDMFYRDSKNEVSAVKCGKHLRGKLVDYGTKKDCSLDPTTGLPTRSCYFRPDEYEPGVTASLMFSHRLSQVTTFCDNDKNNPSTLHNDEAPSIHNHLCCGRSSWQVMREHADFRNGNSPAITDSQQMKTTFRLVQAKNQRITLVLDVSGSMKMTSNGVKRIDKLYQTAAYFLLKVVPEKYHVGIVRFSSRAATVAPLVKVTSDTVRNDLVSRLPRNAKGGTAIGLGLLQGVQVLEANGGSSSGGILILVSDGEENESPSMAQVTPTLIRKEVIVHTILISDKADQKMIKLATATGGKAFFDSGSYDSTDLQSAFRSTIIDDDEGAPGITPVESVRAKEEVMMFVNVDSSVGRDTEFTFTYTGNAFNLHVVVMSPSGRNYTANGANAHTNRVTKQVGKWTIVLSNSGTSTVFTQVTVASKAPTDDSYPIRVRAFLNQQTIDFRDPKTLKMIVRADLRKGYSPVIGAKVEVQVGSSPWKLMKDDGLGVDTVAGDGYYSALLYRLPGNGRFPIKVRAAAGEGGETLLVKRGGSRANAGAGVPGPNSEGVEPFDRKAAAGLINVVNLTPQTNLDALYPFPPPTVRDLEVVNMSYVDKTVTLRWTAVGDYEKPVPASSYVVRVSKSIAELRTSFENATKLGDDDVISGNLGSPNIPSEKETFVIRFPVSADEMTLFLGVKVNHSEGRMSDVSNVVSAAVVYVPPVKTGGLSEQALLAIKITFGILVPVAVIVAGAFIAKAVYGRKMRKTKQEPVVTYKKSVA</sequence>
<feature type="domain" description="VWFA" evidence="3">
    <location>
        <begin position="344"/>
        <end position="522"/>
    </location>
</feature>
<comment type="caution">
    <text evidence="4">The sequence shown here is derived from an EMBL/GenBank/DDBJ whole genome shotgun (WGS) entry which is preliminary data.</text>
</comment>
<feature type="signal peptide" evidence="2">
    <location>
        <begin position="1"/>
        <end position="22"/>
    </location>
</feature>
<dbReference type="Pfam" id="PF00092">
    <property type="entry name" value="VWA"/>
    <property type="match status" value="1"/>
</dbReference>
<dbReference type="AlphaFoldDB" id="A0AAD9N6Y4"/>
<organism evidence="4 5">
    <name type="scientific">Ridgeia piscesae</name>
    <name type="common">Tubeworm</name>
    <dbReference type="NCBI Taxonomy" id="27915"/>
    <lineage>
        <taxon>Eukaryota</taxon>
        <taxon>Metazoa</taxon>
        <taxon>Spiralia</taxon>
        <taxon>Lophotrochozoa</taxon>
        <taxon>Annelida</taxon>
        <taxon>Polychaeta</taxon>
        <taxon>Sedentaria</taxon>
        <taxon>Canalipalpata</taxon>
        <taxon>Sabellida</taxon>
        <taxon>Siboglinidae</taxon>
        <taxon>Ridgeia</taxon>
    </lineage>
</organism>
<evidence type="ECO:0000256" key="1">
    <source>
        <dbReference type="SAM" id="Phobius"/>
    </source>
</evidence>
<dbReference type="PANTHER" id="PTHR10579:SF172">
    <property type="entry name" value="CALCIUM-ACTIVATED CHLORIDE CHANNEL REGULATOR 4 PRECURSOR-RELATED"/>
    <property type="match status" value="1"/>
</dbReference>
<feature type="chain" id="PRO_5042151119" description="VWFA domain-containing protein" evidence="2">
    <location>
        <begin position="23"/>
        <end position="961"/>
    </location>
</feature>
<dbReference type="Proteomes" id="UP001209878">
    <property type="component" value="Unassembled WGS sequence"/>
</dbReference>
<reference evidence="4" key="1">
    <citation type="journal article" date="2023" name="Mol. Biol. Evol.">
        <title>Third-Generation Sequencing Reveals the Adaptive Role of the Epigenome in Three Deep-Sea Polychaetes.</title>
        <authorList>
            <person name="Perez M."/>
            <person name="Aroh O."/>
            <person name="Sun Y."/>
            <person name="Lan Y."/>
            <person name="Juniper S.K."/>
            <person name="Young C.R."/>
            <person name="Angers B."/>
            <person name="Qian P.Y."/>
        </authorList>
    </citation>
    <scope>NUCLEOTIDE SEQUENCE</scope>
    <source>
        <strain evidence="4">R07B-5</strain>
    </source>
</reference>
<accession>A0AAD9N6Y4</accession>
<dbReference type="CDD" id="cd00198">
    <property type="entry name" value="vWFA"/>
    <property type="match status" value="1"/>
</dbReference>
<keyword evidence="1" id="KW-1133">Transmembrane helix</keyword>
<proteinExistence type="predicted"/>
<keyword evidence="1" id="KW-0812">Transmembrane</keyword>
<dbReference type="InterPro" id="IPR036465">
    <property type="entry name" value="vWFA_dom_sf"/>
</dbReference>
<dbReference type="Gene3D" id="3.40.50.410">
    <property type="entry name" value="von Willebrand factor, type A domain"/>
    <property type="match status" value="1"/>
</dbReference>
<gene>
    <name evidence="4" type="ORF">NP493_1848g00000</name>
</gene>
<evidence type="ECO:0000313" key="5">
    <source>
        <dbReference type="Proteomes" id="UP001209878"/>
    </source>
</evidence>
<dbReference type="InterPro" id="IPR013642">
    <property type="entry name" value="CLCA_N"/>
</dbReference>
<evidence type="ECO:0000313" key="4">
    <source>
        <dbReference type="EMBL" id="KAK2157778.1"/>
    </source>
</evidence>
<dbReference type="EMBL" id="JAODUO010001848">
    <property type="protein sequence ID" value="KAK2157778.1"/>
    <property type="molecule type" value="Genomic_DNA"/>
</dbReference>
<keyword evidence="5" id="KW-1185">Reference proteome</keyword>